<dbReference type="Proteomes" id="UP000237819">
    <property type="component" value="Unassembled WGS sequence"/>
</dbReference>
<name>A0A2S8GJU7_9BACT</name>
<dbReference type="EMBL" id="PUHZ01000018">
    <property type="protein sequence ID" value="PQO44702.1"/>
    <property type="molecule type" value="Genomic_DNA"/>
</dbReference>
<dbReference type="InterPro" id="IPR018247">
    <property type="entry name" value="EF_Hand_1_Ca_BS"/>
</dbReference>
<evidence type="ECO:0000256" key="1">
    <source>
        <dbReference type="SAM" id="MobiDB-lite"/>
    </source>
</evidence>
<dbReference type="InterPro" id="IPR036439">
    <property type="entry name" value="Dockerin_dom_sf"/>
</dbReference>
<dbReference type="Gene3D" id="2.60.40.10">
    <property type="entry name" value="Immunoglobulins"/>
    <property type="match status" value="1"/>
</dbReference>
<protein>
    <recommendedName>
        <fullName evidence="4">Dockerin domain-containing protein</fullName>
    </recommendedName>
</protein>
<evidence type="ECO:0008006" key="4">
    <source>
        <dbReference type="Google" id="ProtNLM"/>
    </source>
</evidence>
<proteinExistence type="predicted"/>
<accession>A0A2S8GJU7</accession>
<dbReference type="AlphaFoldDB" id="A0A2S8GJU7"/>
<organism evidence="2 3">
    <name type="scientific">Blastopirellula marina</name>
    <dbReference type="NCBI Taxonomy" id="124"/>
    <lineage>
        <taxon>Bacteria</taxon>
        <taxon>Pseudomonadati</taxon>
        <taxon>Planctomycetota</taxon>
        <taxon>Planctomycetia</taxon>
        <taxon>Pirellulales</taxon>
        <taxon>Pirellulaceae</taxon>
        <taxon>Blastopirellula</taxon>
    </lineage>
</organism>
<feature type="region of interest" description="Disordered" evidence="1">
    <location>
        <begin position="749"/>
        <end position="811"/>
    </location>
</feature>
<evidence type="ECO:0000313" key="2">
    <source>
        <dbReference type="EMBL" id="PQO44702.1"/>
    </source>
</evidence>
<dbReference type="GO" id="GO:0000272">
    <property type="term" value="P:polysaccharide catabolic process"/>
    <property type="evidence" value="ECO:0007669"/>
    <property type="project" value="InterPro"/>
</dbReference>
<reference evidence="2 3" key="1">
    <citation type="submission" date="2018-02" db="EMBL/GenBank/DDBJ databases">
        <title>Comparative genomes isolates from brazilian mangrove.</title>
        <authorList>
            <person name="Araujo J.E."/>
            <person name="Taketani R.G."/>
            <person name="Silva M.C.P."/>
            <person name="Loureco M.V."/>
            <person name="Andreote F.D."/>
        </authorList>
    </citation>
    <scope>NUCLEOTIDE SEQUENCE [LARGE SCALE GENOMIC DNA]</scope>
    <source>
        <strain evidence="2 3">Nap-Phe MGV</strain>
    </source>
</reference>
<sequence length="902" mass="95981">MKSGASQLRFESLESRINLSGVPFGADATDTGEYMLGDISVTVVFLESKQSGGVDASTEDWTQAEIDANKAKVDEALQWWVDTFELQNSVHELNFHVNYQYADNPVPTNYEAISRPATDFDKWVGDFLNYVSAERTGDIVKDIRLYNNSRRVAEGTNWAFTIFVADSSNDSDGYWGNPGSIAGGFSIAGGAFLALPSSRGAITIAHETAHQFWAMDEYSGSKDYFSHRGYYDTQNTNAVLNNPDSSQIVDSLMLSGQQMQNAYDNHTSSTSMFETIGWKDSDGDGIFDVLDQPLSLTGTGALDADTLEYRFVGQAAVGILPNLNPAGVQQSQNQFLQNDITINTVAAVQYRIDGGAWQTAQTYDQYVADIDISIAMPDSANHVVEIRAIDATGAIFSETFSGLTSEIAPTAALGANGFLFDDQNRNGVFDLGEAGLAGWMVELVDGQSMPLETQLIVEPDDYSVGSDIADVPGATFTAFGDNITTFSNVFSLSNASATTGDQVFGYYRSVGAVGTYSDWNTLQQLQIDLDAPVSRVSIDAIGVANGSIGRLDAYDAAGNLIARYTTDELTAGQAETMSVELASPEIVKIVVAGQLGTSVRLDNFIAGRPAVVETDAFGAFSLPIDVVGDYQLRVTPPQGDSQTYFIQGSGDASFALAPLTGFQFAIKLESLLWTNPLASGDINDDGVIDSTDFDLVLAELASPTYTTNGQFLADHSYPAPYLDANGDGEFDLLDVKRVLEAVLTAQLGTPQEGESVTPANSLVEGSSTPATSGAGTTSSEDFLLSSDSSKDSAVTSGSTTSDSTAETTTFSQASITSTSGYDDLGLGNLASSAVTESEQSDVEGELVVDATPTAEISSDLLASDDPILAVAADDLYLAIGQDDEESESDSLDPWLGFWDLLD</sequence>
<evidence type="ECO:0000313" key="3">
    <source>
        <dbReference type="Proteomes" id="UP000237819"/>
    </source>
</evidence>
<feature type="compositionally biased region" description="Polar residues" evidence="1">
    <location>
        <begin position="749"/>
        <end position="764"/>
    </location>
</feature>
<dbReference type="GO" id="GO:0004553">
    <property type="term" value="F:hydrolase activity, hydrolyzing O-glycosyl compounds"/>
    <property type="evidence" value="ECO:0007669"/>
    <property type="project" value="InterPro"/>
</dbReference>
<dbReference type="SUPFAM" id="SSF63446">
    <property type="entry name" value="Type I dockerin domain"/>
    <property type="match status" value="1"/>
</dbReference>
<dbReference type="PROSITE" id="PS00018">
    <property type="entry name" value="EF_HAND_1"/>
    <property type="match status" value="1"/>
</dbReference>
<gene>
    <name evidence="2" type="ORF">C5Y93_18230</name>
</gene>
<dbReference type="InterPro" id="IPR002105">
    <property type="entry name" value="Dockerin_1_rpt"/>
</dbReference>
<comment type="caution">
    <text evidence="2">The sequence shown here is derived from an EMBL/GenBank/DDBJ whole genome shotgun (WGS) entry which is preliminary data.</text>
</comment>
<dbReference type="Gene3D" id="1.10.1330.10">
    <property type="entry name" value="Dockerin domain"/>
    <property type="match status" value="1"/>
</dbReference>
<feature type="compositionally biased region" description="Low complexity" evidence="1">
    <location>
        <begin position="765"/>
        <end position="811"/>
    </location>
</feature>
<dbReference type="InterPro" id="IPR013783">
    <property type="entry name" value="Ig-like_fold"/>
</dbReference>
<dbReference type="Pfam" id="PF00404">
    <property type="entry name" value="Dockerin_1"/>
    <property type="match status" value="1"/>
</dbReference>